<gene>
    <name evidence="1" type="ORF">YBY_16450</name>
</gene>
<proteinExistence type="predicted"/>
<dbReference type="AlphaFoldDB" id="A0A455W9N6"/>
<reference evidence="1" key="1">
    <citation type="submission" date="2019-03" db="EMBL/GenBank/DDBJ databases">
        <title>Whole genome analysis of nitrate-reducing bacteria Marinobacter hydrocarbonoclasticus YB03.</title>
        <authorList>
            <person name="Azam A.H."/>
            <person name="Yuk S.R."/>
            <person name="Kamarisima K."/>
            <person name="Miyanaga K."/>
            <person name="Tanji Y."/>
        </authorList>
    </citation>
    <scope>NUCLEOTIDE SEQUENCE</scope>
    <source>
        <strain evidence="1">YB03</strain>
    </source>
</reference>
<organism evidence="1">
    <name type="scientific">Marinobacter nauticus</name>
    <name type="common">Marinobacter hydrocarbonoclasticus</name>
    <name type="synonym">Marinobacter aquaeolei</name>
    <dbReference type="NCBI Taxonomy" id="2743"/>
    <lineage>
        <taxon>Bacteria</taxon>
        <taxon>Pseudomonadati</taxon>
        <taxon>Pseudomonadota</taxon>
        <taxon>Gammaproteobacteria</taxon>
        <taxon>Pseudomonadales</taxon>
        <taxon>Marinobacteraceae</taxon>
        <taxon>Marinobacter</taxon>
    </lineage>
</organism>
<name>A0A455W9N6_MARNT</name>
<sequence length="369" mass="39966">MTLTSDFPPSVVEARSLAVELGQGGGGLPGEPTEPTGSPVINSVSGSFTEGAQATITADNLTAKRNGQLRFIDFKDEILDQKVTGITQDSGTPGYVAKSGGIFGGVMAECHAIQQSLNTAAIVLEQGEQELFFEGWAHIQTPDFDSGGDEQIKLFRIVPGSSLGDSAQNQNPTINFMVHTAFIVVGQPDVNPGSWYANGTFPWNEWSRWTMYLRLGDEGIANGERYAKVGAINKWTYSGVPGGHFASPTGAVHESEWRGEPQVTCDSATTGLLQRIFMPYYTRSDQETISRIDRLYLNDSPERVVVGDASTWGACDPNKSFILRQVSRNNSEVVVDVDTLGPLSSGPVYLYVFNSDGLYNEAGYLWRAA</sequence>
<protein>
    <submittedName>
        <fullName evidence="1">Uncharacterized protein</fullName>
    </submittedName>
</protein>
<dbReference type="EMBL" id="AP019537">
    <property type="protein sequence ID" value="BBJ03797.1"/>
    <property type="molecule type" value="Genomic_DNA"/>
</dbReference>
<accession>A0A455W9N6</accession>
<evidence type="ECO:0000313" key="1">
    <source>
        <dbReference type="EMBL" id="BBJ03797.1"/>
    </source>
</evidence>